<comment type="catalytic activity">
    <reaction evidence="34">
        <text>dodecanoyl-CoA + acetyl-CoA = 3-oxotetradecanoyl-CoA + CoA</text>
        <dbReference type="Rhea" id="RHEA:31091"/>
        <dbReference type="ChEBI" id="CHEBI:57287"/>
        <dbReference type="ChEBI" id="CHEBI:57288"/>
        <dbReference type="ChEBI" id="CHEBI:57375"/>
        <dbReference type="ChEBI" id="CHEBI:62543"/>
    </reaction>
    <physiologicalReaction direction="right-to-left" evidence="34">
        <dbReference type="Rhea" id="RHEA:31093"/>
    </physiologicalReaction>
</comment>
<evidence type="ECO:0000256" key="29">
    <source>
        <dbReference type="ARBA" id="ARBA00048001"/>
    </source>
</evidence>
<evidence type="ECO:0000256" key="37">
    <source>
        <dbReference type="SAM" id="MobiDB-lite"/>
    </source>
</evidence>
<evidence type="ECO:0000256" key="20">
    <source>
        <dbReference type="ARBA" id="ARBA00030851"/>
    </source>
</evidence>
<evidence type="ECO:0000256" key="31">
    <source>
        <dbReference type="ARBA" id="ARBA00048553"/>
    </source>
</evidence>
<proteinExistence type="predicted"/>
<evidence type="ECO:0000256" key="35">
    <source>
        <dbReference type="ARBA" id="ARBA00049306"/>
    </source>
</evidence>
<dbReference type="InterPro" id="IPR020616">
    <property type="entry name" value="Thiolase_N"/>
</dbReference>
<evidence type="ECO:0000256" key="4">
    <source>
        <dbReference type="ARBA" id="ARBA00014545"/>
    </source>
</evidence>
<dbReference type="NCBIfam" id="NF006102">
    <property type="entry name" value="PRK08256.1"/>
    <property type="match status" value="1"/>
</dbReference>
<dbReference type="Gene3D" id="3.30.1050.10">
    <property type="entry name" value="SCP2 sterol-binding domain"/>
    <property type="match status" value="1"/>
</dbReference>
<dbReference type="PANTHER" id="PTHR42870">
    <property type="entry name" value="ACETYL-COA C-ACETYLTRANSFERASE"/>
    <property type="match status" value="1"/>
</dbReference>
<dbReference type="InterPro" id="IPR003033">
    <property type="entry name" value="SCP2_sterol-bd_dom"/>
</dbReference>
<evidence type="ECO:0000256" key="9">
    <source>
        <dbReference type="ARBA" id="ARBA00023098"/>
    </source>
</evidence>
<dbReference type="InterPro" id="IPR016039">
    <property type="entry name" value="Thiolase-like"/>
</dbReference>
<evidence type="ECO:0000256" key="33">
    <source>
        <dbReference type="ARBA" id="ARBA00049268"/>
    </source>
</evidence>
<evidence type="ECO:0000256" key="7">
    <source>
        <dbReference type="ARBA" id="ARBA00022679"/>
    </source>
</evidence>
<evidence type="ECO:0000256" key="34">
    <source>
        <dbReference type="ARBA" id="ARBA00049270"/>
    </source>
</evidence>
<dbReference type="InterPro" id="IPR020613">
    <property type="entry name" value="Thiolase_CS"/>
</dbReference>
<evidence type="ECO:0000256" key="13">
    <source>
        <dbReference type="ARBA" id="ARBA00024058"/>
    </source>
</evidence>
<keyword evidence="6" id="KW-0963">Cytoplasm</keyword>
<evidence type="ECO:0000256" key="24">
    <source>
        <dbReference type="ARBA" id="ARBA00032316"/>
    </source>
</evidence>
<evidence type="ECO:0000256" key="6">
    <source>
        <dbReference type="ARBA" id="ARBA00022490"/>
    </source>
</evidence>
<evidence type="ECO:0000313" key="42">
    <source>
        <dbReference type="WBParaSite" id="PDA_v2.g14529.t1"/>
    </source>
</evidence>
<evidence type="ECO:0000256" key="28">
    <source>
        <dbReference type="ARBA" id="ARBA00047485"/>
    </source>
</evidence>
<reference evidence="42" key="1">
    <citation type="submission" date="2022-11" db="UniProtKB">
        <authorList>
            <consortium name="WormBaseParasite"/>
        </authorList>
    </citation>
    <scope>IDENTIFICATION</scope>
</reference>
<comment type="function">
    <text evidence="27">Plays a crucial role in the peroxisomal oxidation of branched-chain fatty acids. Catalyzes the last step of the peroxisomal beta-oxidation of branched chain fatty acids and the side chain of the bile acid intermediates di- and trihydroxycoprostanic acids (DHCA and THCA). Also active with medium and long straight chain 3-oxoacyl-CoAs. Stimulates the microsomal conversion of 7-dehydrocholesterol to cholesterol and transfers phosphatidylcholine and 7-dehydrocholesterol between membrances, in vitro. Isoforms SCP2 and SCPx cooperate in peroxisomal oxidation of certain naturally occurring tetramethyl-branched fatty acyl-CoAs.</text>
</comment>
<keyword evidence="8" id="KW-0445">Lipid transport</keyword>
<feature type="domain" description="Thiolase N-terminal" evidence="38">
    <location>
        <begin position="9"/>
        <end position="235"/>
    </location>
</feature>
<dbReference type="EC" id="2.3.1.155" evidence="13"/>
<evidence type="ECO:0000256" key="11">
    <source>
        <dbReference type="ARBA" id="ARBA00023140"/>
    </source>
</evidence>
<comment type="catalytic activity">
    <reaction evidence="32">
        <text>an acyl-CoA + acetyl-CoA = a 3-oxoacyl-CoA + CoA</text>
        <dbReference type="Rhea" id="RHEA:21564"/>
        <dbReference type="ChEBI" id="CHEBI:57287"/>
        <dbReference type="ChEBI" id="CHEBI:57288"/>
        <dbReference type="ChEBI" id="CHEBI:58342"/>
        <dbReference type="ChEBI" id="CHEBI:90726"/>
        <dbReference type="EC" id="2.3.1.16"/>
    </reaction>
    <physiologicalReaction direction="right-to-left" evidence="32">
        <dbReference type="Rhea" id="RHEA:21566"/>
    </physiologicalReaction>
</comment>
<name>A0A914PG21_9BILA</name>
<comment type="catalytic activity">
    <reaction evidence="15">
        <text>propanoyl-CoA + tetradecanoyl-CoA = 3-oxo-2-methylhexadecanoyl-CoA + CoA</text>
        <dbReference type="Rhea" id="RHEA:46344"/>
        <dbReference type="ChEBI" id="CHEBI:57287"/>
        <dbReference type="ChEBI" id="CHEBI:57385"/>
        <dbReference type="ChEBI" id="CHEBI:57392"/>
        <dbReference type="ChEBI" id="CHEBI:86042"/>
    </reaction>
    <physiologicalReaction direction="right-to-left" evidence="15">
        <dbReference type="Rhea" id="RHEA:46346"/>
    </physiologicalReaction>
</comment>
<dbReference type="GO" id="GO:0003988">
    <property type="term" value="F:acetyl-CoA C-acyltransferase activity"/>
    <property type="evidence" value="ECO:0007669"/>
    <property type="project" value="UniProtKB-EC"/>
</dbReference>
<sequence length="548" mass="59659">MSSTTKPKVYVIGVGMTKFTKPQSTGLDYPDFVKEAVTMALNDCNLKYTDIQQATVGFLYGGTCCGQRALYEVGMTGIPIYNVNNACASGSSGVYLCKQIIESGNADCVLACGFEKMLPGSLEAMSSNPDGRAIAVDKHLEVMSDTYGLFPAPMTCQMFTNAGKEHMEKYGTKREHFAKIAYKNHKHSVHNENSQFRKEFSFDEVMNARKIYDFCGLLECSPTSDGSAAAVLCSEKFLQKHPELKKQAVEIVGLELRTDFPSAFSEKSNIKMIGFDMVQAAAKDLFRNAKMSPSDVQVIECHDCFAANELITYEAIGLCPIGKAGELIDRGDNTYGGKWVINPSGGLISKGHPIGATGVAQIVELSNQLRGKCGKRQVPNCKVGMQHNIGIGGAVVVGLYRMADGGSSHHDTTKNGNSHHDNNNNNSSKPESGTLQSDAIFKEIQARAESEKDLVKNVQASFRITVTDGKTTKAWTINLKKDPPFIGESSEKVDVEINVKDEDFVQMAAGKLKPDQAFMQGKMKLKGNIAKAMKLKSILDPSMLKSKI</sequence>
<keyword evidence="11" id="KW-0576">Peroxisome</keyword>
<dbReference type="PROSITE" id="PS00737">
    <property type="entry name" value="THIOLASE_2"/>
    <property type="match status" value="1"/>
</dbReference>
<feature type="domain" description="Thiolase C-terminal" evidence="40">
    <location>
        <begin position="274"/>
        <end position="391"/>
    </location>
</feature>
<comment type="catalytic activity">
    <reaction evidence="28">
        <text>tetradecanoyl-CoA + acetyl-CoA = 3-oxohexadecanoyl-CoA + CoA</text>
        <dbReference type="Rhea" id="RHEA:18161"/>
        <dbReference type="ChEBI" id="CHEBI:57287"/>
        <dbReference type="ChEBI" id="CHEBI:57288"/>
        <dbReference type="ChEBI" id="CHEBI:57349"/>
        <dbReference type="ChEBI" id="CHEBI:57385"/>
        <dbReference type="EC" id="2.3.1.155"/>
    </reaction>
    <physiologicalReaction direction="right-to-left" evidence="28">
        <dbReference type="Rhea" id="RHEA:18163"/>
    </physiologicalReaction>
</comment>
<dbReference type="AlphaFoldDB" id="A0A914PG21"/>
<evidence type="ECO:0000259" key="38">
    <source>
        <dbReference type="Pfam" id="PF00108"/>
    </source>
</evidence>
<evidence type="ECO:0000256" key="16">
    <source>
        <dbReference type="ARBA" id="ARBA00024509"/>
    </source>
</evidence>
<feature type="region of interest" description="Disordered" evidence="37">
    <location>
        <begin position="406"/>
        <end position="434"/>
    </location>
</feature>
<evidence type="ECO:0000256" key="21">
    <source>
        <dbReference type="ARBA" id="ARBA00031275"/>
    </source>
</evidence>
<comment type="catalytic activity">
    <reaction evidence="35">
        <text>3-oxohexadecanedioyl-CoA + CoA = tetradecanedioyl-CoA + acetyl-CoA</text>
        <dbReference type="Rhea" id="RHEA:40343"/>
        <dbReference type="ChEBI" id="CHEBI:57287"/>
        <dbReference type="ChEBI" id="CHEBI:57288"/>
        <dbReference type="ChEBI" id="CHEBI:77081"/>
        <dbReference type="ChEBI" id="CHEBI:77084"/>
    </reaction>
    <physiologicalReaction direction="left-to-right" evidence="35">
        <dbReference type="Rhea" id="RHEA:40344"/>
    </physiologicalReaction>
</comment>
<evidence type="ECO:0000256" key="3">
    <source>
        <dbReference type="ARBA" id="ARBA00012352"/>
    </source>
</evidence>
<accession>A0A914PG21</accession>
<dbReference type="InterPro" id="IPR055140">
    <property type="entry name" value="Thiolase_C_2"/>
</dbReference>
<dbReference type="SUPFAM" id="SSF53901">
    <property type="entry name" value="Thiolase-like"/>
    <property type="match status" value="2"/>
</dbReference>
<keyword evidence="10" id="KW-0446">Lipid-binding</keyword>
<dbReference type="GO" id="GO:0005777">
    <property type="term" value="C:peroxisome"/>
    <property type="evidence" value="ECO:0007669"/>
    <property type="project" value="UniProtKB-SubCell"/>
</dbReference>
<dbReference type="GO" id="GO:0050633">
    <property type="term" value="F:acetyl-CoA C-myristoyltransferase activity"/>
    <property type="evidence" value="ECO:0007669"/>
    <property type="project" value="UniProtKB-EC"/>
</dbReference>
<dbReference type="Pfam" id="PF22691">
    <property type="entry name" value="Thiolase_C_1"/>
    <property type="match status" value="1"/>
</dbReference>
<dbReference type="EC" id="2.3.1.16" evidence="14"/>
<dbReference type="Pfam" id="PF02036">
    <property type="entry name" value="SCP2"/>
    <property type="match status" value="1"/>
</dbReference>
<evidence type="ECO:0000256" key="25">
    <source>
        <dbReference type="ARBA" id="ARBA00033178"/>
    </source>
</evidence>
<comment type="function">
    <text evidence="26">Mediates the transfer of all common phospholipids, cholesterol and gangliosides from the endoplasmic reticulum to the plasma membrane. May play a role in regulating steroidogenesis. Stimulates the microsomal conversion of 7-dehydrocholesterol to cholesterol. Also binds fatty acids and fatty acyl Coenzyme A (CoA) such as phytanoyl-CoA. Involved in the regulation phospholipid synthesis in endoplasmic reticulum enhancing the incorporation of exogenous fatty acid into glycerides. Seems to stimulate the rate-limiting step in phosphatidic acid formation mediated by GPAT3. Isoforms SCP2 and SCPx cooperate in peroxisomal oxidation of certain naturally occurring tetramethyl-branched fatty acyl-CoAs.</text>
</comment>
<dbReference type="InterPro" id="IPR020615">
    <property type="entry name" value="Thiolase_acyl_enz_int_AS"/>
</dbReference>
<organism evidence="41 42">
    <name type="scientific">Panagrolaimus davidi</name>
    <dbReference type="NCBI Taxonomy" id="227884"/>
    <lineage>
        <taxon>Eukaryota</taxon>
        <taxon>Metazoa</taxon>
        <taxon>Ecdysozoa</taxon>
        <taxon>Nematoda</taxon>
        <taxon>Chromadorea</taxon>
        <taxon>Rhabditida</taxon>
        <taxon>Tylenchina</taxon>
        <taxon>Panagrolaimomorpha</taxon>
        <taxon>Panagrolaimoidea</taxon>
        <taxon>Panagrolaimidae</taxon>
        <taxon>Panagrolaimus</taxon>
    </lineage>
</organism>
<evidence type="ECO:0000256" key="14">
    <source>
        <dbReference type="ARBA" id="ARBA00024073"/>
    </source>
</evidence>
<evidence type="ECO:0000256" key="15">
    <source>
        <dbReference type="ARBA" id="ARBA00024471"/>
    </source>
</evidence>
<dbReference type="GO" id="GO:0008289">
    <property type="term" value="F:lipid binding"/>
    <property type="evidence" value="ECO:0007669"/>
    <property type="project" value="UniProtKB-KW"/>
</dbReference>
<evidence type="ECO:0000256" key="10">
    <source>
        <dbReference type="ARBA" id="ARBA00023121"/>
    </source>
</evidence>
<protein>
    <recommendedName>
        <fullName evidence="4">Sterol carrier protein 2</fullName>
        <ecNumber evidence="13">2.3.1.155</ecNumber>
        <ecNumber evidence="14">2.3.1.16</ecNumber>
        <ecNumber evidence="3">2.3.1.176</ecNumber>
    </recommendedName>
    <alternativeName>
        <fullName evidence="23">Acetyl-CoA C-myristoyltransferase</fullName>
    </alternativeName>
    <alternativeName>
        <fullName evidence="20">Non-specific lipid-transfer protein</fullName>
    </alternativeName>
    <alternativeName>
        <fullName evidence="24">Propanoyl-CoA C-acyltransferase</fullName>
    </alternativeName>
    <alternativeName>
        <fullName evidence="19">SCP-2/3-oxoacyl-CoA thiolase</fullName>
    </alternativeName>
    <alternativeName>
        <fullName evidence="21">SCP-2/thiolase</fullName>
    </alternativeName>
    <alternativeName>
        <fullName evidence="22">SCP-chi</fullName>
    </alternativeName>
    <alternativeName>
        <fullName evidence="25">Sterol carrier protein X</fullName>
    </alternativeName>
</protein>
<evidence type="ECO:0000256" key="27">
    <source>
        <dbReference type="ARBA" id="ARBA00045994"/>
    </source>
</evidence>
<evidence type="ECO:0000256" key="30">
    <source>
        <dbReference type="ARBA" id="ARBA00048004"/>
    </source>
</evidence>
<keyword evidence="41" id="KW-1185">Reference proteome</keyword>
<dbReference type="FunFam" id="3.40.47.10:FF:000016">
    <property type="entry name" value="Non-specific lipid-transfer protein"/>
    <property type="match status" value="1"/>
</dbReference>
<dbReference type="WBParaSite" id="PDA_v2.g14529.t1">
    <property type="protein sequence ID" value="PDA_v2.g14529.t1"/>
    <property type="gene ID" value="PDA_v2.g14529"/>
</dbReference>
<comment type="catalytic activity">
    <reaction evidence="36">
        <text>octanoyl-CoA + acetyl-CoA = 3-oxodecanoyl-CoA + CoA</text>
        <dbReference type="Rhea" id="RHEA:31087"/>
        <dbReference type="ChEBI" id="CHEBI:57287"/>
        <dbReference type="ChEBI" id="CHEBI:57288"/>
        <dbReference type="ChEBI" id="CHEBI:57386"/>
        <dbReference type="ChEBI" id="CHEBI:62548"/>
    </reaction>
    <physiologicalReaction direction="right-to-left" evidence="36">
        <dbReference type="Rhea" id="RHEA:31089"/>
    </physiologicalReaction>
</comment>
<dbReference type="InterPro" id="IPR036527">
    <property type="entry name" value="SCP2_sterol-bd_dom_sf"/>
</dbReference>
<evidence type="ECO:0000313" key="41">
    <source>
        <dbReference type="Proteomes" id="UP000887578"/>
    </source>
</evidence>
<comment type="catalytic activity">
    <reaction evidence="33">
        <text>hexadecanoyl-CoA + acetyl-CoA = 3-oxooctadecanoyl-CoA + CoA</text>
        <dbReference type="Rhea" id="RHEA:35279"/>
        <dbReference type="ChEBI" id="CHEBI:57287"/>
        <dbReference type="ChEBI" id="CHEBI:57288"/>
        <dbReference type="ChEBI" id="CHEBI:57379"/>
        <dbReference type="ChEBI" id="CHEBI:71407"/>
    </reaction>
    <physiologicalReaction direction="right-to-left" evidence="33">
        <dbReference type="Rhea" id="RHEA:35281"/>
    </physiologicalReaction>
</comment>
<evidence type="ECO:0000256" key="18">
    <source>
        <dbReference type="ARBA" id="ARBA00029287"/>
    </source>
</evidence>
<comment type="catalytic activity">
    <reaction evidence="16">
        <text>choloyl-CoA + propanoyl-CoA = 3alpha,7alpha,12alpha-trihydroxy-24-oxo-5beta-cholestan-26-oyl-CoA + CoA</text>
        <dbReference type="Rhea" id="RHEA:16865"/>
        <dbReference type="ChEBI" id="CHEBI:57287"/>
        <dbReference type="ChEBI" id="CHEBI:57373"/>
        <dbReference type="ChEBI" id="CHEBI:57392"/>
        <dbReference type="ChEBI" id="CHEBI:58507"/>
        <dbReference type="EC" id="2.3.1.176"/>
    </reaction>
    <physiologicalReaction direction="right-to-left" evidence="16">
        <dbReference type="Rhea" id="RHEA:16867"/>
    </physiologicalReaction>
</comment>
<dbReference type="SUPFAM" id="SSF55718">
    <property type="entry name" value="SCP-like"/>
    <property type="match status" value="1"/>
</dbReference>
<comment type="subcellular location">
    <subcellularLocation>
        <location evidence="2">Cytoplasm</location>
    </subcellularLocation>
    <subcellularLocation>
        <location evidence="1">Peroxisome</location>
    </subcellularLocation>
</comment>
<keyword evidence="5" id="KW-0813">Transport</keyword>
<comment type="catalytic activity">
    <reaction evidence="18">
        <text>7-dehydrocholesterol(in) = 7-dehydrocholesterol(out)</text>
        <dbReference type="Rhea" id="RHEA:62960"/>
        <dbReference type="ChEBI" id="CHEBI:17759"/>
    </reaction>
</comment>
<keyword evidence="12" id="KW-0012">Acyltransferase</keyword>
<evidence type="ECO:0000256" key="32">
    <source>
        <dbReference type="ARBA" id="ARBA00049178"/>
    </source>
</evidence>
<evidence type="ECO:0000256" key="36">
    <source>
        <dbReference type="ARBA" id="ARBA00049542"/>
    </source>
</evidence>
<dbReference type="Gene3D" id="3.40.47.10">
    <property type="match status" value="1"/>
</dbReference>
<comment type="catalytic activity">
    <reaction evidence="30">
        <text>decanoyl-CoA + acetyl-CoA = 3-oxododecanoyl-CoA + CoA</text>
        <dbReference type="Rhea" id="RHEA:31183"/>
        <dbReference type="ChEBI" id="CHEBI:57287"/>
        <dbReference type="ChEBI" id="CHEBI:57288"/>
        <dbReference type="ChEBI" id="CHEBI:61430"/>
        <dbReference type="ChEBI" id="CHEBI:62615"/>
    </reaction>
    <physiologicalReaction direction="right-to-left" evidence="30">
        <dbReference type="Rhea" id="RHEA:31185"/>
    </physiologicalReaction>
</comment>
<evidence type="ECO:0000256" key="19">
    <source>
        <dbReference type="ARBA" id="ARBA00030531"/>
    </source>
</evidence>
<keyword evidence="7" id="KW-0808">Transferase</keyword>
<dbReference type="GO" id="GO:0006869">
    <property type="term" value="P:lipid transport"/>
    <property type="evidence" value="ECO:0007669"/>
    <property type="project" value="UniProtKB-KW"/>
</dbReference>
<dbReference type="PANTHER" id="PTHR42870:SF1">
    <property type="entry name" value="NON-SPECIFIC LIPID-TRANSFER PROTEIN-LIKE 2"/>
    <property type="match status" value="1"/>
</dbReference>
<dbReference type="CDD" id="cd00829">
    <property type="entry name" value="SCP-x_thiolase"/>
    <property type="match status" value="1"/>
</dbReference>
<comment type="catalytic activity">
    <reaction evidence="17">
        <text>3-oxo-(9Z-octadecenoyl)-CoA + CoA = (7Z)-hexadecenoyl-CoA + acetyl-CoA</text>
        <dbReference type="Rhea" id="RHEA:47400"/>
        <dbReference type="ChEBI" id="CHEBI:57287"/>
        <dbReference type="ChEBI" id="CHEBI:57288"/>
        <dbReference type="ChEBI" id="CHEBI:87695"/>
        <dbReference type="ChEBI" id="CHEBI:87698"/>
    </reaction>
    <physiologicalReaction direction="left-to-right" evidence="17">
        <dbReference type="Rhea" id="RHEA:47401"/>
    </physiologicalReaction>
</comment>
<feature type="domain" description="SCP2" evidence="39">
    <location>
        <begin position="441"/>
        <end position="540"/>
    </location>
</feature>
<dbReference type="EC" id="2.3.1.176" evidence="3"/>
<evidence type="ECO:0000256" key="26">
    <source>
        <dbReference type="ARBA" id="ARBA00045738"/>
    </source>
</evidence>
<evidence type="ECO:0000256" key="8">
    <source>
        <dbReference type="ARBA" id="ARBA00023055"/>
    </source>
</evidence>
<evidence type="ECO:0000256" key="12">
    <source>
        <dbReference type="ARBA" id="ARBA00023315"/>
    </source>
</evidence>
<dbReference type="Pfam" id="PF00108">
    <property type="entry name" value="Thiolase_N"/>
    <property type="match status" value="1"/>
</dbReference>
<dbReference type="PROSITE" id="PS00098">
    <property type="entry name" value="THIOLASE_1"/>
    <property type="match status" value="1"/>
</dbReference>
<dbReference type="GO" id="GO:0006629">
    <property type="term" value="P:lipid metabolic process"/>
    <property type="evidence" value="ECO:0007669"/>
    <property type="project" value="UniProtKB-KW"/>
</dbReference>
<feature type="compositionally biased region" description="Basic and acidic residues" evidence="37">
    <location>
        <begin position="407"/>
        <end position="422"/>
    </location>
</feature>
<dbReference type="Proteomes" id="UP000887578">
    <property type="component" value="Unplaced"/>
</dbReference>
<evidence type="ECO:0000256" key="22">
    <source>
        <dbReference type="ARBA" id="ARBA00031346"/>
    </source>
</evidence>
<keyword evidence="9" id="KW-0443">Lipid metabolism</keyword>
<evidence type="ECO:0000256" key="23">
    <source>
        <dbReference type="ARBA" id="ARBA00032093"/>
    </source>
</evidence>
<comment type="catalytic activity">
    <reaction evidence="29">
        <text>hexanoyl-CoA + acetyl-CoA = 3-oxooctanoyl-CoA + CoA</text>
        <dbReference type="Rhea" id="RHEA:31203"/>
        <dbReference type="ChEBI" id="CHEBI:57287"/>
        <dbReference type="ChEBI" id="CHEBI:57288"/>
        <dbReference type="ChEBI" id="CHEBI:62619"/>
        <dbReference type="ChEBI" id="CHEBI:62620"/>
    </reaction>
    <physiologicalReaction direction="right-to-left" evidence="29">
        <dbReference type="Rhea" id="RHEA:31205"/>
    </physiologicalReaction>
</comment>
<evidence type="ECO:0000256" key="1">
    <source>
        <dbReference type="ARBA" id="ARBA00004275"/>
    </source>
</evidence>
<comment type="catalytic activity">
    <reaction evidence="31">
        <text>butanoyl-CoA + acetyl-CoA = 3-oxohexanoyl-CoA + CoA</text>
        <dbReference type="Rhea" id="RHEA:31111"/>
        <dbReference type="ChEBI" id="CHEBI:57287"/>
        <dbReference type="ChEBI" id="CHEBI:57288"/>
        <dbReference type="ChEBI" id="CHEBI:57371"/>
        <dbReference type="ChEBI" id="CHEBI:62418"/>
    </reaction>
    <physiologicalReaction direction="right-to-left" evidence="31">
        <dbReference type="Rhea" id="RHEA:31113"/>
    </physiologicalReaction>
</comment>
<evidence type="ECO:0000259" key="39">
    <source>
        <dbReference type="Pfam" id="PF02036"/>
    </source>
</evidence>
<evidence type="ECO:0000259" key="40">
    <source>
        <dbReference type="Pfam" id="PF22691"/>
    </source>
</evidence>
<evidence type="ECO:0000256" key="2">
    <source>
        <dbReference type="ARBA" id="ARBA00004496"/>
    </source>
</evidence>
<evidence type="ECO:0000256" key="5">
    <source>
        <dbReference type="ARBA" id="ARBA00022448"/>
    </source>
</evidence>
<evidence type="ECO:0000256" key="17">
    <source>
        <dbReference type="ARBA" id="ARBA00024514"/>
    </source>
</evidence>